<organism evidence="2">
    <name type="scientific">marine metagenome</name>
    <dbReference type="NCBI Taxonomy" id="408172"/>
    <lineage>
        <taxon>unclassified sequences</taxon>
        <taxon>metagenomes</taxon>
        <taxon>ecological metagenomes</taxon>
    </lineage>
</organism>
<keyword evidence="1" id="KW-0378">Hydrolase</keyword>
<dbReference type="GO" id="GO:0047632">
    <property type="term" value="F:agmatine deiminase activity"/>
    <property type="evidence" value="ECO:0007669"/>
    <property type="project" value="TreeGrafter"/>
</dbReference>
<evidence type="ECO:0008006" key="3">
    <source>
        <dbReference type="Google" id="ProtNLM"/>
    </source>
</evidence>
<reference evidence="2" key="1">
    <citation type="submission" date="2018-05" db="EMBL/GenBank/DDBJ databases">
        <authorList>
            <person name="Lanie J.A."/>
            <person name="Ng W.-L."/>
            <person name="Kazmierczak K.M."/>
            <person name="Andrzejewski T.M."/>
            <person name="Davidsen T.M."/>
            <person name="Wayne K.J."/>
            <person name="Tettelin H."/>
            <person name="Glass J.I."/>
            <person name="Rusch D."/>
            <person name="Podicherti R."/>
            <person name="Tsui H.-C.T."/>
            <person name="Winkler M.E."/>
        </authorList>
    </citation>
    <scope>NUCLEOTIDE SEQUENCE</scope>
</reference>
<dbReference type="InterPro" id="IPR007466">
    <property type="entry name" value="Peptidyl-Arg-deiminase_porph"/>
</dbReference>
<accession>A0A382VBK7</accession>
<proteinExistence type="predicted"/>
<dbReference type="Gene3D" id="3.75.10.10">
    <property type="entry name" value="L-arginine/glycine Amidinotransferase, Chain A"/>
    <property type="match status" value="1"/>
</dbReference>
<feature type="non-terminal residue" evidence="2">
    <location>
        <position position="212"/>
    </location>
</feature>
<dbReference type="PANTHER" id="PTHR31377">
    <property type="entry name" value="AGMATINE DEIMINASE-RELATED"/>
    <property type="match status" value="1"/>
</dbReference>
<gene>
    <name evidence="2" type="ORF">METZ01_LOCUS396162</name>
</gene>
<dbReference type="Pfam" id="PF04371">
    <property type="entry name" value="PAD_porph"/>
    <property type="match status" value="1"/>
</dbReference>
<dbReference type="PANTHER" id="PTHR31377:SF0">
    <property type="entry name" value="AGMATINE DEIMINASE-RELATED"/>
    <property type="match status" value="1"/>
</dbReference>
<dbReference type="EMBL" id="UINC01150327">
    <property type="protein sequence ID" value="SVD43308.1"/>
    <property type="molecule type" value="Genomic_DNA"/>
</dbReference>
<evidence type="ECO:0000313" key="2">
    <source>
        <dbReference type="EMBL" id="SVD43308.1"/>
    </source>
</evidence>
<name>A0A382VBK7_9ZZZZ</name>
<dbReference type="AlphaFoldDB" id="A0A382VBK7"/>
<sequence>MPAEWEPHSDTWLAWPHNLDTWSKNDLHKVEEVYVEIIRNLIDGERINILINDEHYKYKIITLLHREKINFDPIRFHKIPTDDVWIRDFGPNFLARETLTGRQIAVNRWRFNSWGEKYPWEKDDNAEREIVRKVKLPWFDPGIVLEGGAIDVNGKGSCLTTTSCLLNSNRNGNLSIEEMEKYLKDYLGINNIIWLNATLQGDDTDGHVDNIV</sequence>
<evidence type="ECO:0000256" key="1">
    <source>
        <dbReference type="ARBA" id="ARBA00022801"/>
    </source>
</evidence>
<dbReference type="SUPFAM" id="SSF55909">
    <property type="entry name" value="Pentein"/>
    <property type="match status" value="1"/>
</dbReference>
<protein>
    <recommendedName>
        <fullName evidence="3">Agmatine deiminase</fullName>
    </recommendedName>
</protein>
<dbReference type="GO" id="GO:0004668">
    <property type="term" value="F:protein-arginine deiminase activity"/>
    <property type="evidence" value="ECO:0007669"/>
    <property type="project" value="InterPro"/>
</dbReference>
<dbReference type="GO" id="GO:0009446">
    <property type="term" value="P:putrescine biosynthetic process"/>
    <property type="evidence" value="ECO:0007669"/>
    <property type="project" value="InterPro"/>
</dbReference>